<dbReference type="Gene3D" id="3.40.50.300">
    <property type="entry name" value="P-loop containing nucleotide triphosphate hydrolases"/>
    <property type="match status" value="1"/>
</dbReference>
<name>A0A6A6PKC5_9PEZI</name>
<evidence type="ECO:0000256" key="4">
    <source>
        <dbReference type="ARBA" id="ARBA00022741"/>
    </source>
</evidence>
<keyword evidence="12" id="KW-1185">Reference proteome</keyword>
<dbReference type="FunFam" id="3.40.50.300:FF:000367">
    <property type="entry name" value="ABC transporter G family member 24"/>
    <property type="match status" value="1"/>
</dbReference>
<dbReference type="CDD" id="cd03213">
    <property type="entry name" value="ABCG_EPDR"/>
    <property type="match status" value="1"/>
</dbReference>
<protein>
    <recommendedName>
        <fullName evidence="10">ABC transporter domain-containing protein</fullName>
    </recommendedName>
</protein>
<evidence type="ECO:0000256" key="2">
    <source>
        <dbReference type="ARBA" id="ARBA00022448"/>
    </source>
</evidence>
<gene>
    <name evidence="11" type="ORF">BDY17DRAFT_336481</name>
</gene>
<evidence type="ECO:0000256" key="9">
    <source>
        <dbReference type="SAM" id="Phobius"/>
    </source>
</evidence>
<dbReference type="InterPro" id="IPR003593">
    <property type="entry name" value="AAA+_ATPase"/>
</dbReference>
<feature type="domain" description="ABC transporter" evidence="10">
    <location>
        <begin position="280"/>
        <end position="518"/>
    </location>
</feature>
<dbReference type="Pfam" id="PF19055">
    <property type="entry name" value="ABC2_membrane_7"/>
    <property type="match status" value="1"/>
</dbReference>
<feature type="transmembrane region" description="Helical" evidence="9">
    <location>
        <begin position="841"/>
        <end position="862"/>
    </location>
</feature>
<feature type="region of interest" description="Disordered" evidence="8">
    <location>
        <begin position="207"/>
        <end position="226"/>
    </location>
</feature>
<dbReference type="InterPro" id="IPR043926">
    <property type="entry name" value="ABCG_dom"/>
</dbReference>
<proteinExistence type="predicted"/>
<feature type="transmembrane region" description="Helical" evidence="9">
    <location>
        <begin position="612"/>
        <end position="633"/>
    </location>
</feature>
<dbReference type="Pfam" id="PF00005">
    <property type="entry name" value="ABC_tran"/>
    <property type="match status" value="1"/>
</dbReference>
<evidence type="ECO:0000313" key="12">
    <source>
        <dbReference type="Proteomes" id="UP000799767"/>
    </source>
</evidence>
<dbReference type="InterPro" id="IPR003439">
    <property type="entry name" value="ABC_transporter-like_ATP-bd"/>
</dbReference>
<keyword evidence="3 9" id="KW-0812">Transmembrane</keyword>
<evidence type="ECO:0000256" key="3">
    <source>
        <dbReference type="ARBA" id="ARBA00022692"/>
    </source>
</evidence>
<dbReference type="PANTHER" id="PTHR48041">
    <property type="entry name" value="ABC TRANSPORTER G FAMILY MEMBER 28"/>
    <property type="match status" value="1"/>
</dbReference>
<dbReference type="GO" id="GO:0016020">
    <property type="term" value="C:membrane"/>
    <property type="evidence" value="ECO:0007669"/>
    <property type="project" value="UniProtKB-SubCell"/>
</dbReference>
<evidence type="ECO:0000313" key="11">
    <source>
        <dbReference type="EMBL" id="KAF2480385.1"/>
    </source>
</evidence>
<feature type="transmembrane region" description="Helical" evidence="9">
    <location>
        <begin position="766"/>
        <end position="785"/>
    </location>
</feature>
<keyword evidence="6 9" id="KW-1133">Transmembrane helix</keyword>
<evidence type="ECO:0000256" key="7">
    <source>
        <dbReference type="ARBA" id="ARBA00023136"/>
    </source>
</evidence>
<keyword evidence="2" id="KW-0813">Transport</keyword>
<dbReference type="InterPro" id="IPR017871">
    <property type="entry name" value="ABC_transporter-like_CS"/>
</dbReference>
<dbReference type="GO" id="GO:0005524">
    <property type="term" value="F:ATP binding"/>
    <property type="evidence" value="ECO:0007669"/>
    <property type="project" value="UniProtKB-KW"/>
</dbReference>
<feature type="transmembrane region" description="Helical" evidence="9">
    <location>
        <begin position="661"/>
        <end position="681"/>
    </location>
</feature>
<dbReference type="AlphaFoldDB" id="A0A6A6PKC5"/>
<comment type="subcellular location">
    <subcellularLocation>
        <location evidence="1">Membrane</location>
        <topology evidence="1">Multi-pass membrane protein</topology>
    </subcellularLocation>
</comment>
<dbReference type="GeneID" id="54478943"/>
<dbReference type="SUPFAM" id="SSF52540">
    <property type="entry name" value="P-loop containing nucleoside triphosphate hydrolases"/>
    <property type="match status" value="1"/>
</dbReference>
<dbReference type="GO" id="GO:0140359">
    <property type="term" value="F:ABC-type transporter activity"/>
    <property type="evidence" value="ECO:0007669"/>
    <property type="project" value="InterPro"/>
</dbReference>
<keyword evidence="7 9" id="KW-0472">Membrane</keyword>
<keyword evidence="5" id="KW-0067">ATP-binding</keyword>
<accession>A0A6A6PKC5</accession>
<evidence type="ECO:0000256" key="6">
    <source>
        <dbReference type="ARBA" id="ARBA00022989"/>
    </source>
</evidence>
<evidence type="ECO:0000256" key="8">
    <source>
        <dbReference type="SAM" id="MobiDB-lite"/>
    </source>
</evidence>
<evidence type="ECO:0000256" key="1">
    <source>
        <dbReference type="ARBA" id="ARBA00004141"/>
    </source>
</evidence>
<feature type="transmembrane region" description="Helical" evidence="9">
    <location>
        <begin position="738"/>
        <end position="759"/>
    </location>
</feature>
<evidence type="ECO:0000256" key="5">
    <source>
        <dbReference type="ARBA" id="ARBA00022840"/>
    </source>
</evidence>
<evidence type="ECO:0000259" key="10">
    <source>
        <dbReference type="PROSITE" id="PS50893"/>
    </source>
</evidence>
<dbReference type="RefSeq" id="XP_033586955.1">
    <property type="nucleotide sequence ID" value="XM_033737941.1"/>
</dbReference>
<sequence>MTAPDQLTHFTNFSGRDFDEYVLDLPQNSTGCQQPGVLPVPLAMNDTCYPGWLCLNSDDDHPPQYCPPTPECQAKRMTEMVCAEPQGFYEPKICDNGHYCPEGGKKQIACPKGTFCPTGSVAPLNCSTGAVCPEQSHKQIFVIPVAIVCALDVLLLAAVGASYVIRRYQYKRYRRKYRWFNQFDGAMDDFSPYARLFGRKLAQQTPPAAETCTPSDSDAASIETGSGGRRALSRVDNMDGHVNHAIDDGIEEDSDSSPEIRLFLQSMARAIDTSSTGLAFDFENLTFKTKKGQTILDHVSGSIPKGSCWGIIGGSGAGKTTLVNTLMGKQRATSGTIKINGSRKCVSRYRKLIGYVPQDEIVFPELTVRENILHSARCRLPSRWTDTAIQEHVDSLIACLQLTHVQHKRVGDERKPVISGGQRKRVNIGMELVAAPMAIFLDEPTSGLDASSALGVMRLLRAISRLGVTIVAIVHQPRETIFNAFDHLLVLAEGHSVYSGPTENVHEYFVALGFAFASEGNPADIVMDITTGPGAQRYVGAMRRSVGADMHRRADAVSAMRPHNLTLPLALSADQEASLTRTIKARGASWPVQVYYCLCRATVQQVRNSTSLCFEIGVAGLAGILMGLSAYTAGGHLFQGIYQGSFAQLSSAVDYDSTPQLGLLGGMAIGLAASAPGFWVFGEEKLMYWRESAAGHSPSAYYTGKLLSTFPRITLSALHFTIFLYLLAAPLMPFMRMFVANLFYFWCVYGLASVVSMLVKRENGPLIAVLASLIIGVLGGVAPPLKTVMKWHMGWFWRMSPGVWFTEAYFTENLMPMAYLYQLHLAEAATGFTLGQYSLDVGMLFAIGLVYRVLAFPLMLLMHRDKQR</sequence>
<feature type="compositionally biased region" description="Polar residues" evidence="8">
    <location>
        <begin position="207"/>
        <end position="218"/>
    </location>
</feature>
<organism evidence="11 12">
    <name type="scientific">Neohortaea acidophila</name>
    <dbReference type="NCBI Taxonomy" id="245834"/>
    <lineage>
        <taxon>Eukaryota</taxon>
        <taxon>Fungi</taxon>
        <taxon>Dikarya</taxon>
        <taxon>Ascomycota</taxon>
        <taxon>Pezizomycotina</taxon>
        <taxon>Dothideomycetes</taxon>
        <taxon>Dothideomycetidae</taxon>
        <taxon>Mycosphaerellales</taxon>
        <taxon>Teratosphaeriaceae</taxon>
        <taxon>Neohortaea</taxon>
    </lineage>
</organism>
<dbReference type="Proteomes" id="UP000799767">
    <property type="component" value="Unassembled WGS sequence"/>
</dbReference>
<keyword evidence="4" id="KW-0547">Nucleotide-binding</keyword>
<dbReference type="InterPro" id="IPR050352">
    <property type="entry name" value="ABCG_transporters"/>
</dbReference>
<dbReference type="PANTHER" id="PTHR48041:SF91">
    <property type="entry name" value="ABC TRANSPORTER G FAMILY MEMBER 28"/>
    <property type="match status" value="1"/>
</dbReference>
<dbReference type="PROSITE" id="PS50893">
    <property type="entry name" value="ABC_TRANSPORTER_2"/>
    <property type="match status" value="1"/>
</dbReference>
<dbReference type="GO" id="GO:0016887">
    <property type="term" value="F:ATP hydrolysis activity"/>
    <property type="evidence" value="ECO:0007669"/>
    <property type="project" value="InterPro"/>
</dbReference>
<dbReference type="Pfam" id="PF01061">
    <property type="entry name" value="ABC2_membrane"/>
    <property type="match status" value="1"/>
</dbReference>
<feature type="transmembrane region" description="Helical" evidence="9">
    <location>
        <begin position="141"/>
        <end position="165"/>
    </location>
</feature>
<dbReference type="SMART" id="SM00382">
    <property type="entry name" value="AAA"/>
    <property type="match status" value="1"/>
</dbReference>
<dbReference type="OrthoDB" id="66620at2759"/>
<reference evidence="11" key="1">
    <citation type="journal article" date="2020" name="Stud. Mycol.">
        <title>101 Dothideomycetes genomes: a test case for predicting lifestyles and emergence of pathogens.</title>
        <authorList>
            <person name="Haridas S."/>
            <person name="Albert R."/>
            <person name="Binder M."/>
            <person name="Bloem J."/>
            <person name="Labutti K."/>
            <person name="Salamov A."/>
            <person name="Andreopoulos B."/>
            <person name="Baker S."/>
            <person name="Barry K."/>
            <person name="Bills G."/>
            <person name="Bluhm B."/>
            <person name="Cannon C."/>
            <person name="Castanera R."/>
            <person name="Culley D."/>
            <person name="Daum C."/>
            <person name="Ezra D."/>
            <person name="Gonzalez J."/>
            <person name="Henrissat B."/>
            <person name="Kuo A."/>
            <person name="Liang C."/>
            <person name="Lipzen A."/>
            <person name="Lutzoni F."/>
            <person name="Magnuson J."/>
            <person name="Mondo S."/>
            <person name="Nolan M."/>
            <person name="Ohm R."/>
            <person name="Pangilinan J."/>
            <person name="Park H.-J."/>
            <person name="Ramirez L."/>
            <person name="Alfaro M."/>
            <person name="Sun H."/>
            <person name="Tritt A."/>
            <person name="Yoshinaga Y."/>
            <person name="Zwiers L.-H."/>
            <person name="Turgeon B."/>
            <person name="Goodwin S."/>
            <person name="Spatafora J."/>
            <person name="Crous P."/>
            <person name="Grigoriev I."/>
        </authorList>
    </citation>
    <scope>NUCLEOTIDE SEQUENCE</scope>
    <source>
        <strain evidence="11">CBS 113389</strain>
    </source>
</reference>
<feature type="transmembrane region" description="Helical" evidence="9">
    <location>
        <begin position="713"/>
        <end position="732"/>
    </location>
</feature>
<dbReference type="EMBL" id="MU001639">
    <property type="protein sequence ID" value="KAF2480385.1"/>
    <property type="molecule type" value="Genomic_DNA"/>
</dbReference>
<dbReference type="PROSITE" id="PS00211">
    <property type="entry name" value="ABC_TRANSPORTER_1"/>
    <property type="match status" value="1"/>
</dbReference>
<dbReference type="InterPro" id="IPR027417">
    <property type="entry name" value="P-loop_NTPase"/>
</dbReference>
<dbReference type="InterPro" id="IPR013525">
    <property type="entry name" value="ABC2_TM"/>
</dbReference>